<organism evidence="1 2">
    <name type="scientific">Micrococcus terreus</name>
    <dbReference type="NCBI Taxonomy" id="574650"/>
    <lineage>
        <taxon>Bacteria</taxon>
        <taxon>Bacillati</taxon>
        <taxon>Actinomycetota</taxon>
        <taxon>Actinomycetes</taxon>
        <taxon>Micrococcales</taxon>
        <taxon>Micrococcaceae</taxon>
        <taxon>Micrococcus</taxon>
    </lineage>
</organism>
<evidence type="ECO:0008006" key="3">
    <source>
        <dbReference type="Google" id="ProtNLM"/>
    </source>
</evidence>
<dbReference type="STRING" id="574650.SAMN04487966_102232"/>
<reference evidence="1 2" key="1">
    <citation type="submission" date="2016-10" db="EMBL/GenBank/DDBJ databases">
        <authorList>
            <person name="de Groot N.N."/>
        </authorList>
    </citation>
    <scope>NUCLEOTIDE SEQUENCE [LARGE SCALE GENOMIC DNA]</scope>
    <source>
        <strain evidence="1 2">CGMCC 1.7054</strain>
    </source>
</reference>
<sequence length="85" mass="9945">MEALLGLDTGYQQQDHHDGGWHVRQIPSWRAVKDYTCPGCGRSIRAGAAHLVAWRSDWIFGDDRAGEDRRHWHPICWRTRRHDGR</sequence>
<evidence type="ECO:0000313" key="2">
    <source>
        <dbReference type="Proteomes" id="UP000198881"/>
    </source>
</evidence>
<keyword evidence="2" id="KW-1185">Reference proteome</keyword>
<accession>A0A1I7MH01</accession>
<evidence type="ECO:0000313" key="1">
    <source>
        <dbReference type="EMBL" id="SFV21195.1"/>
    </source>
</evidence>
<name>A0A1I7MH01_9MICC</name>
<proteinExistence type="predicted"/>
<dbReference type="EMBL" id="FPCG01000002">
    <property type="protein sequence ID" value="SFV21195.1"/>
    <property type="molecule type" value="Genomic_DNA"/>
</dbReference>
<protein>
    <recommendedName>
        <fullName evidence="3">ATP/GTP-binding protein</fullName>
    </recommendedName>
</protein>
<dbReference type="AlphaFoldDB" id="A0A1I7MH01"/>
<gene>
    <name evidence="1" type="ORF">SAMN04487966_102232</name>
</gene>
<dbReference type="Proteomes" id="UP000198881">
    <property type="component" value="Unassembled WGS sequence"/>
</dbReference>